<dbReference type="AlphaFoldDB" id="A0A2I0WEL9"/>
<dbReference type="Proteomes" id="UP000233837">
    <property type="component" value="Unassembled WGS sequence"/>
</dbReference>
<name>A0A2I0WEL9_9ASPA</name>
<evidence type="ECO:0000313" key="2">
    <source>
        <dbReference type="Proteomes" id="UP000233837"/>
    </source>
</evidence>
<accession>A0A2I0WEL9</accession>
<proteinExistence type="predicted"/>
<dbReference type="EMBL" id="KZ502691">
    <property type="protein sequence ID" value="PKU74116.1"/>
    <property type="molecule type" value="Genomic_DNA"/>
</dbReference>
<reference evidence="1 2" key="1">
    <citation type="journal article" date="2016" name="Sci. Rep.">
        <title>The Dendrobium catenatum Lindl. genome sequence provides insights into polysaccharide synthase, floral development and adaptive evolution.</title>
        <authorList>
            <person name="Zhang G.Q."/>
            <person name="Xu Q."/>
            <person name="Bian C."/>
            <person name="Tsai W.C."/>
            <person name="Yeh C.M."/>
            <person name="Liu K.W."/>
            <person name="Yoshida K."/>
            <person name="Zhang L.S."/>
            <person name="Chang S.B."/>
            <person name="Chen F."/>
            <person name="Shi Y."/>
            <person name="Su Y.Y."/>
            <person name="Zhang Y.Q."/>
            <person name="Chen L.J."/>
            <person name="Yin Y."/>
            <person name="Lin M."/>
            <person name="Huang H."/>
            <person name="Deng H."/>
            <person name="Wang Z.W."/>
            <person name="Zhu S.L."/>
            <person name="Zhao X."/>
            <person name="Deng C."/>
            <person name="Niu S.C."/>
            <person name="Huang J."/>
            <person name="Wang M."/>
            <person name="Liu G.H."/>
            <person name="Yang H.J."/>
            <person name="Xiao X.J."/>
            <person name="Hsiao Y.Y."/>
            <person name="Wu W.L."/>
            <person name="Chen Y.Y."/>
            <person name="Mitsuda N."/>
            <person name="Ohme-Takagi M."/>
            <person name="Luo Y.B."/>
            <person name="Van de Peer Y."/>
            <person name="Liu Z.J."/>
        </authorList>
    </citation>
    <scope>NUCLEOTIDE SEQUENCE [LARGE SCALE GENOMIC DNA]</scope>
    <source>
        <tissue evidence="1">The whole plant</tissue>
    </source>
</reference>
<reference evidence="1 2" key="2">
    <citation type="journal article" date="2017" name="Nature">
        <title>The Apostasia genome and the evolution of orchids.</title>
        <authorList>
            <person name="Zhang G.Q."/>
            <person name="Liu K.W."/>
            <person name="Li Z."/>
            <person name="Lohaus R."/>
            <person name="Hsiao Y.Y."/>
            <person name="Niu S.C."/>
            <person name="Wang J.Y."/>
            <person name="Lin Y.C."/>
            <person name="Xu Q."/>
            <person name="Chen L.J."/>
            <person name="Yoshida K."/>
            <person name="Fujiwara S."/>
            <person name="Wang Z.W."/>
            <person name="Zhang Y.Q."/>
            <person name="Mitsuda N."/>
            <person name="Wang M."/>
            <person name="Liu G.H."/>
            <person name="Pecoraro L."/>
            <person name="Huang H.X."/>
            <person name="Xiao X.J."/>
            <person name="Lin M."/>
            <person name="Wu X.Y."/>
            <person name="Wu W.L."/>
            <person name="Chen Y.Y."/>
            <person name="Chang S.B."/>
            <person name="Sakamoto S."/>
            <person name="Ohme-Takagi M."/>
            <person name="Yagi M."/>
            <person name="Zeng S.J."/>
            <person name="Shen C.Y."/>
            <person name="Yeh C.M."/>
            <person name="Luo Y.B."/>
            <person name="Tsai W.C."/>
            <person name="Van de Peer Y."/>
            <person name="Liu Z.J."/>
        </authorList>
    </citation>
    <scope>NUCLEOTIDE SEQUENCE [LARGE SCALE GENOMIC DNA]</scope>
    <source>
        <tissue evidence="1">The whole plant</tissue>
    </source>
</reference>
<sequence length="66" mass="7726">MKFDYPTLKAHPSKEKAEEISKFSKDKQRTQKAFWIDSTSFSSKTKAEEVVTNLCLMTEDHLDHFD</sequence>
<keyword evidence="2" id="KW-1185">Reference proteome</keyword>
<organism evidence="1 2">
    <name type="scientific">Dendrobium catenatum</name>
    <dbReference type="NCBI Taxonomy" id="906689"/>
    <lineage>
        <taxon>Eukaryota</taxon>
        <taxon>Viridiplantae</taxon>
        <taxon>Streptophyta</taxon>
        <taxon>Embryophyta</taxon>
        <taxon>Tracheophyta</taxon>
        <taxon>Spermatophyta</taxon>
        <taxon>Magnoliopsida</taxon>
        <taxon>Liliopsida</taxon>
        <taxon>Asparagales</taxon>
        <taxon>Orchidaceae</taxon>
        <taxon>Epidendroideae</taxon>
        <taxon>Malaxideae</taxon>
        <taxon>Dendrobiinae</taxon>
        <taxon>Dendrobium</taxon>
    </lineage>
</organism>
<protein>
    <submittedName>
        <fullName evidence="1">Uncharacterized protein</fullName>
    </submittedName>
</protein>
<gene>
    <name evidence="1" type="ORF">MA16_Dca026377</name>
</gene>
<evidence type="ECO:0000313" key="1">
    <source>
        <dbReference type="EMBL" id="PKU74116.1"/>
    </source>
</evidence>